<dbReference type="Pfam" id="PF00497">
    <property type="entry name" value="SBP_bac_3"/>
    <property type="match status" value="1"/>
</dbReference>
<keyword evidence="2" id="KW-0813">Transport</keyword>
<comment type="similarity">
    <text evidence="1 4">Belongs to the bacterial solute-binding protein 3 family.</text>
</comment>
<reference evidence="6" key="1">
    <citation type="journal article" date="2023" name="Plants (Basel)">
        <title>Genomic Analysis of Leptolyngbya boryana CZ1 Reveals Efficient Carbon Fixation Modules.</title>
        <authorList>
            <person name="Bai X."/>
            <person name="Wang H."/>
            <person name="Cheng W."/>
            <person name="Wang J."/>
            <person name="Ma M."/>
            <person name="Hu H."/>
            <person name="Song Z."/>
            <person name="Ma H."/>
            <person name="Fan Y."/>
            <person name="Du C."/>
            <person name="Xu J."/>
        </authorList>
    </citation>
    <scope>NUCLEOTIDE SEQUENCE</scope>
    <source>
        <strain evidence="6">CZ1</strain>
    </source>
</reference>
<dbReference type="InterPro" id="IPR051455">
    <property type="entry name" value="Bact_solute-bind_prot3"/>
</dbReference>
<keyword evidence="3" id="KW-0732">Signal</keyword>
<dbReference type="SMART" id="SM00062">
    <property type="entry name" value="PBPb"/>
    <property type="match status" value="1"/>
</dbReference>
<dbReference type="GO" id="GO:0006865">
    <property type="term" value="P:amino acid transport"/>
    <property type="evidence" value="ECO:0007669"/>
    <property type="project" value="TreeGrafter"/>
</dbReference>
<name>A0AA96WS64_LEPBY</name>
<dbReference type="AlphaFoldDB" id="A0AA96WS64"/>
<dbReference type="EMBL" id="CP130144">
    <property type="protein sequence ID" value="WNZ44781.1"/>
    <property type="molecule type" value="Genomic_DNA"/>
</dbReference>
<evidence type="ECO:0000256" key="2">
    <source>
        <dbReference type="ARBA" id="ARBA00022448"/>
    </source>
</evidence>
<feature type="domain" description="Solute-binding protein family 3/N-terminal" evidence="5">
    <location>
        <begin position="15"/>
        <end position="236"/>
    </location>
</feature>
<accession>A0AA96WS64</accession>
<dbReference type="GO" id="GO:0030288">
    <property type="term" value="C:outer membrane-bounded periplasmic space"/>
    <property type="evidence" value="ECO:0007669"/>
    <property type="project" value="TreeGrafter"/>
</dbReference>
<evidence type="ECO:0000259" key="5">
    <source>
        <dbReference type="SMART" id="SM00062"/>
    </source>
</evidence>
<dbReference type="RefSeq" id="WP_316426716.1">
    <property type="nucleotide sequence ID" value="NZ_CP130144.1"/>
</dbReference>
<reference evidence="6" key="2">
    <citation type="submission" date="2023-07" db="EMBL/GenBank/DDBJ databases">
        <authorList>
            <person name="Bai X.-H."/>
            <person name="Wang H.-H."/>
            <person name="Wang J."/>
            <person name="Ma M.-Y."/>
            <person name="Hu H.-H."/>
            <person name="Song Z.-L."/>
            <person name="Ma H.-G."/>
            <person name="Fan Y."/>
            <person name="Du C.-Y."/>
            <person name="Xu J.-C."/>
        </authorList>
    </citation>
    <scope>NUCLEOTIDE SEQUENCE</scope>
    <source>
        <strain evidence="6">CZ1</strain>
    </source>
</reference>
<proteinExistence type="inferred from homology"/>
<dbReference type="PANTHER" id="PTHR30085:SF6">
    <property type="entry name" value="ABC TRANSPORTER GLUTAMINE-BINDING PROTEIN GLNH"/>
    <property type="match status" value="1"/>
</dbReference>
<protein>
    <submittedName>
        <fullName evidence="6">Transporter substrate-binding domain-containing protein</fullName>
    </submittedName>
</protein>
<evidence type="ECO:0000256" key="3">
    <source>
        <dbReference type="ARBA" id="ARBA00022729"/>
    </source>
</evidence>
<gene>
    <name evidence="6" type="ORF">Q2T42_23590</name>
</gene>
<dbReference type="Gene3D" id="3.40.190.10">
    <property type="entry name" value="Periplasmic binding protein-like II"/>
    <property type="match status" value="2"/>
</dbReference>
<dbReference type="GO" id="GO:0005576">
    <property type="term" value="C:extracellular region"/>
    <property type="evidence" value="ECO:0007669"/>
    <property type="project" value="TreeGrafter"/>
</dbReference>
<evidence type="ECO:0000256" key="1">
    <source>
        <dbReference type="ARBA" id="ARBA00010333"/>
    </source>
</evidence>
<dbReference type="InterPro" id="IPR001638">
    <property type="entry name" value="Solute-binding_3/MltF_N"/>
</dbReference>
<organism evidence="6">
    <name type="scientific">Leptolyngbya boryana CZ1</name>
    <dbReference type="NCBI Taxonomy" id="3060204"/>
    <lineage>
        <taxon>Bacteria</taxon>
        <taxon>Bacillati</taxon>
        <taxon>Cyanobacteriota</taxon>
        <taxon>Cyanophyceae</taxon>
        <taxon>Leptolyngbyales</taxon>
        <taxon>Leptolyngbyaceae</taxon>
        <taxon>Leptolyngbya group</taxon>
        <taxon>Leptolyngbya</taxon>
    </lineage>
</organism>
<evidence type="ECO:0000256" key="4">
    <source>
        <dbReference type="RuleBase" id="RU003744"/>
    </source>
</evidence>
<sequence>MSPSLCAAEIAQNRKLVVAVKDNVRPLGFRDAQGRLQGFEIDIAKRLAEELLGSSAAIEFQPVSNRDRLQVVIDGKVDFAIARVTVNSSRARIVAFSEPYYLDGTGFVTKNSAIRSEQELTNQTVAVLNHASTIATLKYRFPQLQLVGVDSYAAGKQLLESGTAIAFAADASILTGWVQEFPEYRVLPFRVSTESLAIVFPKGLEADQLRRSVDQLIRRWKAEGWLQQRANYWGLP</sequence>
<dbReference type="InterPro" id="IPR018313">
    <property type="entry name" value="SBP_3_CS"/>
</dbReference>
<evidence type="ECO:0000313" key="6">
    <source>
        <dbReference type="EMBL" id="WNZ44781.1"/>
    </source>
</evidence>
<dbReference type="SUPFAM" id="SSF53850">
    <property type="entry name" value="Periplasmic binding protein-like II"/>
    <property type="match status" value="1"/>
</dbReference>
<dbReference type="PROSITE" id="PS01039">
    <property type="entry name" value="SBP_BACTERIAL_3"/>
    <property type="match status" value="1"/>
</dbReference>
<dbReference type="PANTHER" id="PTHR30085">
    <property type="entry name" value="AMINO ACID ABC TRANSPORTER PERMEASE"/>
    <property type="match status" value="1"/>
</dbReference>